<dbReference type="Pfam" id="PF09754">
    <property type="entry name" value="PAC2"/>
    <property type="match status" value="1"/>
</dbReference>
<dbReference type="InterPro" id="IPR038389">
    <property type="entry name" value="PSMG2_sf"/>
</dbReference>
<organism evidence="5 6">
    <name type="scientific">Geotrichum candidum</name>
    <name type="common">Oospora lactis</name>
    <name type="synonym">Dipodascus geotrichum</name>
    <dbReference type="NCBI Taxonomy" id="1173061"/>
    <lineage>
        <taxon>Eukaryota</taxon>
        <taxon>Fungi</taxon>
        <taxon>Dikarya</taxon>
        <taxon>Ascomycota</taxon>
        <taxon>Saccharomycotina</taxon>
        <taxon>Dipodascomycetes</taxon>
        <taxon>Dipodascales</taxon>
        <taxon>Dipodascaceae</taxon>
        <taxon>Geotrichum</taxon>
    </lineage>
</organism>
<evidence type="ECO:0000256" key="4">
    <source>
        <dbReference type="PIRNR" id="PIRNR010044"/>
    </source>
</evidence>
<dbReference type="OrthoDB" id="10260712at2759"/>
<evidence type="ECO:0000313" key="5">
    <source>
        <dbReference type="EMBL" id="CDO55701.1"/>
    </source>
</evidence>
<dbReference type="PANTHER" id="PTHR12970:SF1">
    <property type="entry name" value="PROTEASOME ASSEMBLY CHAPERONE 2"/>
    <property type="match status" value="1"/>
</dbReference>
<evidence type="ECO:0000256" key="1">
    <source>
        <dbReference type="ARBA" id="ARBA00019186"/>
    </source>
</evidence>
<evidence type="ECO:0000313" key="6">
    <source>
        <dbReference type="Proteomes" id="UP000242525"/>
    </source>
</evidence>
<keyword evidence="5" id="KW-0647">Proteasome</keyword>
<comment type="subunit">
    <text evidence="4">Component of the 20S proteasome chaperone.</text>
</comment>
<dbReference type="GO" id="GO:0005634">
    <property type="term" value="C:nucleus"/>
    <property type="evidence" value="ECO:0007669"/>
    <property type="project" value="TreeGrafter"/>
</dbReference>
<protein>
    <recommendedName>
        <fullName evidence="1 4">Proteasome assembly chaperone 2</fullName>
    </recommendedName>
</protein>
<name>A0A0J9XEG1_GEOCN</name>
<dbReference type="Gene3D" id="3.40.50.10900">
    <property type="entry name" value="PAC-like subunit"/>
    <property type="match status" value="2"/>
</dbReference>
<accession>A0A0J9XEG1</accession>
<gene>
    <name evidence="5" type="ORF">BN980_GECA12s01099g</name>
</gene>
<dbReference type="GO" id="GO:0043248">
    <property type="term" value="P:proteasome assembly"/>
    <property type="evidence" value="ECO:0007669"/>
    <property type="project" value="TreeGrafter"/>
</dbReference>
<dbReference type="InterPro" id="IPR016562">
    <property type="entry name" value="Proteasome_assmbl_chp_2_euk"/>
</dbReference>
<dbReference type="InterPro" id="IPR019151">
    <property type="entry name" value="Proteasome_assmbl_chaperone_2"/>
</dbReference>
<dbReference type="PIRSF" id="PIRSF010044">
    <property type="entry name" value="UCP010044"/>
    <property type="match status" value="1"/>
</dbReference>
<comment type="function">
    <text evidence="4">Involved in 20S proteasome assembly.</text>
</comment>
<reference evidence="5" key="1">
    <citation type="submission" date="2014-03" db="EMBL/GenBank/DDBJ databases">
        <authorList>
            <person name="Casaregola S."/>
        </authorList>
    </citation>
    <scope>NUCLEOTIDE SEQUENCE [LARGE SCALE GENOMIC DNA]</scope>
    <source>
        <strain evidence="5">CLIB 918</strain>
    </source>
</reference>
<dbReference type="AlphaFoldDB" id="A0A0J9XEG1"/>
<dbReference type="EMBL" id="CCBN010000012">
    <property type="protein sequence ID" value="CDO55701.1"/>
    <property type="molecule type" value="Genomic_DNA"/>
</dbReference>
<proteinExistence type="inferred from homology"/>
<evidence type="ECO:0000256" key="3">
    <source>
        <dbReference type="ARBA" id="ARBA00025745"/>
    </source>
</evidence>
<dbReference type="PANTHER" id="PTHR12970">
    <property type="entry name" value="PROTEASOME ASSEMBLY CHAPERONE 2"/>
    <property type="match status" value="1"/>
</dbReference>
<comment type="similarity">
    <text evidence="3 4">Belongs to the PSMG2 family.</text>
</comment>
<dbReference type="GO" id="GO:0005829">
    <property type="term" value="C:cytosol"/>
    <property type="evidence" value="ECO:0007669"/>
    <property type="project" value="TreeGrafter"/>
</dbReference>
<dbReference type="Proteomes" id="UP000242525">
    <property type="component" value="Unassembled WGS sequence"/>
</dbReference>
<sequence>MSSFYKVSDFTDEQVAELLNESILIVPAVSAGNVPQLAADLLLHSLGLRLVGRLSDLYVYPFAGPRDTPDGAATVNGGGISTAVEVFAGSGLTVVQVRSPPLPGQRRRFVEETLLPFVRNFRFAETLAIASSNAALRESLQGPRYQLLTPPVGIKKDTKAAADAAGLGSGNGSNDGDATTAALSARLAKLSLALDTPPEPAPASLEGLPESGIALDLLTAVADAGGKICAPLIYVYEGDNFGDAHEFADRVAAAAGIDIAATKAALPTPGRWTQPVSWQWVYGKSVPVGLEEGLYS</sequence>
<keyword evidence="2 4" id="KW-0143">Chaperone</keyword>
<comment type="caution">
    <text evidence="5">The sequence shown here is derived from an EMBL/GenBank/DDBJ whole genome shotgun (WGS) entry which is preliminary data.</text>
</comment>
<evidence type="ECO:0000256" key="2">
    <source>
        <dbReference type="ARBA" id="ARBA00023186"/>
    </source>
</evidence>
<keyword evidence="6" id="KW-1185">Reference proteome</keyword>
<dbReference type="STRING" id="1173061.A0A0J9XEG1"/>
<dbReference type="GO" id="GO:0000502">
    <property type="term" value="C:proteasome complex"/>
    <property type="evidence" value="ECO:0007669"/>
    <property type="project" value="UniProtKB-KW"/>
</dbReference>